<reference evidence="1 2" key="1">
    <citation type="journal article" date="2021" name="BMC Genomics">
        <title>Datura genome reveals duplications of psychoactive alkaloid biosynthetic genes and high mutation rate following tissue culture.</title>
        <authorList>
            <person name="Rajewski A."/>
            <person name="Carter-House D."/>
            <person name="Stajich J."/>
            <person name="Litt A."/>
        </authorList>
    </citation>
    <scope>NUCLEOTIDE SEQUENCE [LARGE SCALE GENOMIC DNA]</scope>
    <source>
        <strain evidence="1">AR-01</strain>
    </source>
</reference>
<proteinExistence type="predicted"/>
<accession>A0ABS8V7Y5</accession>
<dbReference type="Proteomes" id="UP000823775">
    <property type="component" value="Unassembled WGS sequence"/>
</dbReference>
<protein>
    <submittedName>
        <fullName evidence="1">Uncharacterized protein</fullName>
    </submittedName>
</protein>
<feature type="non-terminal residue" evidence="1">
    <location>
        <position position="1"/>
    </location>
</feature>
<sequence length="70" mass="8172">LSTMPRKDGDRQTANQHRQTAYANAKMIKNFLAIIYDQSAIHRFALENHQFQHQSTHNLTILHMWLKGSP</sequence>
<organism evidence="1 2">
    <name type="scientific">Datura stramonium</name>
    <name type="common">Jimsonweed</name>
    <name type="synonym">Common thornapple</name>
    <dbReference type="NCBI Taxonomy" id="4076"/>
    <lineage>
        <taxon>Eukaryota</taxon>
        <taxon>Viridiplantae</taxon>
        <taxon>Streptophyta</taxon>
        <taxon>Embryophyta</taxon>
        <taxon>Tracheophyta</taxon>
        <taxon>Spermatophyta</taxon>
        <taxon>Magnoliopsida</taxon>
        <taxon>eudicotyledons</taxon>
        <taxon>Gunneridae</taxon>
        <taxon>Pentapetalae</taxon>
        <taxon>asterids</taxon>
        <taxon>lamiids</taxon>
        <taxon>Solanales</taxon>
        <taxon>Solanaceae</taxon>
        <taxon>Solanoideae</taxon>
        <taxon>Datureae</taxon>
        <taxon>Datura</taxon>
    </lineage>
</organism>
<name>A0ABS8V7Y5_DATST</name>
<keyword evidence="2" id="KW-1185">Reference proteome</keyword>
<comment type="caution">
    <text evidence="1">The sequence shown here is derived from an EMBL/GenBank/DDBJ whole genome shotgun (WGS) entry which is preliminary data.</text>
</comment>
<evidence type="ECO:0000313" key="1">
    <source>
        <dbReference type="EMBL" id="MCD9642829.1"/>
    </source>
</evidence>
<dbReference type="EMBL" id="JACEIK010003719">
    <property type="protein sequence ID" value="MCD9642829.1"/>
    <property type="molecule type" value="Genomic_DNA"/>
</dbReference>
<evidence type="ECO:0000313" key="2">
    <source>
        <dbReference type="Proteomes" id="UP000823775"/>
    </source>
</evidence>
<gene>
    <name evidence="1" type="ORF">HAX54_029851</name>
</gene>